<evidence type="ECO:0000256" key="4">
    <source>
        <dbReference type="ARBA" id="ARBA00022614"/>
    </source>
</evidence>
<dbReference type="SMART" id="SM00369">
    <property type="entry name" value="LRR_TYP"/>
    <property type="match status" value="8"/>
</dbReference>
<evidence type="ECO:0000256" key="7">
    <source>
        <dbReference type="ARBA" id="ARBA00022737"/>
    </source>
</evidence>
<dbReference type="InterPro" id="IPR032675">
    <property type="entry name" value="LRR_dom_sf"/>
</dbReference>
<keyword evidence="3" id="KW-1003">Cell membrane</keyword>
<dbReference type="InterPro" id="IPR013210">
    <property type="entry name" value="LRR_N_plant-typ"/>
</dbReference>
<comment type="subcellular location">
    <subcellularLocation>
        <location evidence="1">Cell membrane</location>
        <topology evidence="1">Single-pass type I membrane protein</topology>
    </subcellularLocation>
</comment>
<reference evidence="15" key="1">
    <citation type="journal article" date="2014" name="Science">
        <title>The coffee genome provides insight into the convergent evolution of caffeine biosynthesis.</title>
        <authorList>
            <person name="Denoeud F."/>
            <person name="Carretero-Paulet L."/>
            <person name="Dereeper A."/>
            <person name="Droc G."/>
            <person name="Guyot R."/>
            <person name="Pietrella M."/>
            <person name="Zheng C."/>
            <person name="Alberti A."/>
            <person name="Anthony F."/>
            <person name="Aprea G."/>
            <person name="Aury J.M."/>
            <person name="Bento P."/>
            <person name="Bernard M."/>
            <person name="Bocs S."/>
            <person name="Campa C."/>
            <person name="Cenci A."/>
            <person name="Combes M.C."/>
            <person name="Crouzillat D."/>
            <person name="Da Silva C."/>
            <person name="Daddiego L."/>
            <person name="De Bellis F."/>
            <person name="Dussert S."/>
            <person name="Garsmeur O."/>
            <person name="Gayraud T."/>
            <person name="Guignon V."/>
            <person name="Jahn K."/>
            <person name="Jamilloux V."/>
            <person name="Joet T."/>
            <person name="Labadie K."/>
            <person name="Lan T."/>
            <person name="Leclercq J."/>
            <person name="Lepelley M."/>
            <person name="Leroy T."/>
            <person name="Li L.T."/>
            <person name="Librado P."/>
            <person name="Lopez L."/>
            <person name="Munoz A."/>
            <person name="Noel B."/>
            <person name="Pallavicini A."/>
            <person name="Perrotta G."/>
            <person name="Poncet V."/>
            <person name="Pot D."/>
            <person name="Priyono X."/>
            <person name="Rigoreau M."/>
            <person name="Rouard M."/>
            <person name="Rozas J."/>
            <person name="Tranchant-Dubreuil C."/>
            <person name="VanBuren R."/>
            <person name="Zhang Q."/>
            <person name="Andrade A.C."/>
            <person name="Argout X."/>
            <person name="Bertrand B."/>
            <person name="de Kochko A."/>
            <person name="Graziosi G."/>
            <person name="Henry R.J."/>
            <person name="Jayarama X."/>
            <person name="Ming R."/>
            <person name="Nagai C."/>
            <person name="Rounsley S."/>
            <person name="Sankoff D."/>
            <person name="Giuliano G."/>
            <person name="Albert V.A."/>
            <person name="Wincker P."/>
            <person name="Lashermes P."/>
        </authorList>
    </citation>
    <scope>NUCLEOTIDE SEQUENCE [LARGE SCALE GENOMIC DNA]</scope>
    <source>
        <strain evidence="15">cv. DH200-94</strain>
    </source>
</reference>
<dbReference type="Gramene" id="CDP08327">
    <property type="protein sequence ID" value="CDP08327"/>
    <property type="gene ID" value="GSCOC_T00027127001"/>
</dbReference>
<comment type="similarity">
    <text evidence="2">Belongs to the RLP family.</text>
</comment>
<dbReference type="InterPro" id="IPR001611">
    <property type="entry name" value="Leu-rich_rpt"/>
</dbReference>
<dbReference type="GO" id="GO:0005886">
    <property type="term" value="C:plasma membrane"/>
    <property type="evidence" value="ECO:0007669"/>
    <property type="project" value="UniProtKB-SubCell"/>
</dbReference>
<dbReference type="SUPFAM" id="SSF52047">
    <property type="entry name" value="RNI-like"/>
    <property type="match status" value="1"/>
</dbReference>
<dbReference type="InterPro" id="IPR003591">
    <property type="entry name" value="Leu-rich_rpt_typical-subtyp"/>
</dbReference>
<dbReference type="Proteomes" id="UP000295252">
    <property type="component" value="Chromosome X"/>
</dbReference>
<dbReference type="OrthoDB" id="442066at2759"/>
<dbReference type="Pfam" id="PF00560">
    <property type="entry name" value="LRR_1"/>
    <property type="match status" value="8"/>
</dbReference>
<feature type="signal peptide" evidence="12">
    <location>
        <begin position="1"/>
        <end position="22"/>
    </location>
</feature>
<evidence type="ECO:0000256" key="2">
    <source>
        <dbReference type="ARBA" id="ARBA00009592"/>
    </source>
</evidence>
<keyword evidence="4" id="KW-0433">Leucine-rich repeat</keyword>
<dbReference type="AlphaFoldDB" id="A0A068UJ64"/>
<dbReference type="FunFam" id="3.80.10.10:FF:000111">
    <property type="entry name" value="LRR receptor-like serine/threonine-protein kinase ERECTA"/>
    <property type="match status" value="1"/>
</dbReference>
<dbReference type="GO" id="GO:0006952">
    <property type="term" value="P:defense response"/>
    <property type="evidence" value="ECO:0007669"/>
    <property type="project" value="UniProtKB-ARBA"/>
</dbReference>
<dbReference type="Pfam" id="PF08263">
    <property type="entry name" value="LRRNT_2"/>
    <property type="match status" value="1"/>
</dbReference>
<keyword evidence="10" id="KW-0325">Glycoprotein</keyword>
<evidence type="ECO:0000313" key="15">
    <source>
        <dbReference type="Proteomes" id="UP000295252"/>
    </source>
</evidence>
<dbReference type="PANTHER" id="PTHR48061">
    <property type="entry name" value="LEUCINE-RICH REPEAT RECEPTOR PROTEIN KINASE EMS1-LIKE-RELATED"/>
    <property type="match status" value="1"/>
</dbReference>
<keyword evidence="7" id="KW-0677">Repeat</keyword>
<evidence type="ECO:0000256" key="1">
    <source>
        <dbReference type="ARBA" id="ARBA00004251"/>
    </source>
</evidence>
<dbReference type="SMART" id="SM00365">
    <property type="entry name" value="LRR_SD22"/>
    <property type="match status" value="6"/>
</dbReference>
<dbReference type="Pfam" id="PF13855">
    <property type="entry name" value="LRR_8"/>
    <property type="match status" value="1"/>
</dbReference>
<dbReference type="PhylomeDB" id="A0A068UJ64"/>
<feature type="chain" id="PRO_5001657724" description="Leucine-rich repeat-containing N-terminal plant-type domain-containing protein" evidence="12">
    <location>
        <begin position="23"/>
        <end position="953"/>
    </location>
</feature>
<dbReference type="GO" id="GO:0051707">
    <property type="term" value="P:response to other organism"/>
    <property type="evidence" value="ECO:0007669"/>
    <property type="project" value="UniProtKB-ARBA"/>
</dbReference>
<dbReference type="PANTHER" id="PTHR48061:SF2">
    <property type="entry name" value="RECEPTOR LIKE PROTEIN 30-LIKE"/>
    <property type="match status" value="1"/>
</dbReference>
<evidence type="ECO:0000313" key="14">
    <source>
        <dbReference type="EMBL" id="CDP08327.1"/>
    </source>
</evidence>
<keyword evidence="15" id="KW-1185">Reference proteome</keyword>
<evidence type="ECO:0000256" key="12">
    <source>
        <dbReference type="SAM" id="SignalP"/>
    </source>
</evidence>
<keyword evidence="5 11" id="KW-0812">Transmembrane</keyword>
<keyword evidence="6 12" id="KW-0732">Signal</keyword>
<dbReference type="SUPFAM" id="SSF52058">
    <property type="entry name" value="L domain-like"/>
    <property type="match status" value="2"/>
</dbReference>
<dbReference type="InterPro" id="IPR046956">
    <property type="entry name" value="RLP23-like"/>
</dbReference>
<evidence type="ECO:0000259" key="13">
    <source>
        <dbReference type="Pfam" id="PF08263"/>
    </source>
</evidence>
<dbReference type="PROSITE" id="PS51450">
    <property type="entry name" value="LRR"/>
    <property type="match status" value="2"/>
</dbReference>
<proteinExistence type="inferred from homology"/>
<accession>A0A068UJ64</accession>
<protein>
    <recommendedName>
        <fullName evidence="13">Leucine-rich repeat-containing N-terminal plant-type domain-containing protein</fullName>
    </recommendedName>
</protein>
<sequence length="953" mass="105856">MVKQNWLCIISVHLLILHIAIASSFSVHHFCHYDEALALLQFKEQFKISASNEFSSDCSYFGQHPYPKITSWNESTDCCTWDGVTCHVITGHIIQLDLSCSQIEGVISPNSSLFGLSQLQKLNLAYNDFQQSRISREFSGLTHLTHLNLSTSNFNGQIASEISHLSKLVLLDFSLHPPSSAILRLQKHDFQMLLRNLTKISVLCLSAVHIASEVPLNFSSSLTYLDLSSTGMHGKLPDHVFEIPNMQALVLGSNENLTGILPKFNSSISSLEVLDLSFTNLFGELPVSIGCLKSVNSLILFGCHFSGSLPESIGNLSKLTDLILDLSGNGFQGPIPDSFNNLQKLTSLSLSYNSLVGPLPPSVVNLTALVDVDIRFTLLSGPLPANASGLQELISLQITHNLLNGTLPPWLFHLPAVIFLDLAFNHFTGQLPDFTGNSSLTFVFLDHNKLQGPIPKSISTLRNLIWLDLSSNNLSGILGLSSCGLKEFPGFIQNSKNLSYLDLSSNNIRQIPSWLPSTAWDSLTYLNLSYNAISTPFMPPWKSLSVLDMRSNQLQGPLPISICNLEVLFFLDMSENKFSGEIPRCFGNFSSGLAVLNLKNNRLQGSIGMIFAPKNGLRYLGLQGNLFEGQLPRSLVKCEKLEVFDVGNNRINDTFPTWVENLKELKVLVLKSNRFFGTIDNNFKTKSPFKKLQIMDLSNNEFTGVVPIRLLTSLRAMMNSDRTESRAMYMDAGYIFYDNDYRYSLSISVKGLSMELPQIITTLTAIDLSSNRFSGEIDDVIGDLVDLKVLNLSHNRFSGHIPSSFGNLSSLESLDISCNQIDGEIPQQLTMMTSLEFLDLSQNHLVGRIPQGNQFNTFSNDSYKGNVGLCGLPLTKKCSESDFEVPPPLPIDQEEEQSDFFSGFTWKPVIIGYGFGVVLGLALGWLMFATGKPQWVVKFVEEARYQRRKQKTR</sequence>
<evidence type="ECO:0000256" key="8">
    <source>
        <dbReference type="ARBA" id="ARBA00022989"/>
    </source>
</evidence>
<feature type="domain" description="Leucine-rich repeat-containing N-terminal plant-type" evidence="13">
    <location>
        <begin position="34"/>
        <end position="86"/>
    </location>
</feature>
<evidence type="ECO:0000256" key="5">
    <source>
        <dbReference type="ARBA" id="ARBA00022692"/>
    </source>
</evidence>
<feature type="transmembrane region" description="Helical" evidence="11">
    <location>
        <begin position="910"/>
        <end position="928"/>
    </location>
</feature>
<evidence type="ECO:0000256" key="9">
    <source>
        <dbReference type="ARBA" id="ARBA00023136"/>
    </source>
</evidence>
<keyword evidence="8 11" id="KW-1133">Transmembrane helix</keyword>
<organism evidence="14 15">
    <name type="scientific">Coffea canephora</name>
    <name type="common">Robusta coffee</name>
    <dbReference type="NCBI Taxonomy" id="49390"/>
    <lineage>
        <taxon>Eukaryota</taxon>
        <taxon>Viridiplantae</taxon>
        <taxon>Streptophyta</taxon>
        <taxon>Embryophyta</taxon>
        <taxon>Tracheophyta</taxon>
        <taxon>Spermatophyta</taxon>
        <taxon>Magnoliopsida</taxon>
        <taxon>eudicotyledons</taxon>
        <taxon>Gunneridae</taxon>
        <taxon>Pentapetalae</taxon>
        <taxon>asterids</taxon>
        <taxon>lamiids</taxon>
        <taxon>Gentianales</taxon>
        <taxon>Rubiaceae</taxon>
        <taxon>Ixoroideae</taxon>
        <taxon>Gardenieae complex</taxon>
        <taxon>Bertiereae - Coffeeae clade</taxon>
        <taxon>Coffeeae</taxon>
        <taxon>Coffea</taxon>
    </lineage>
</organism>
<evidence type="ECO:0000256" key="3">
    <source>
        <dbReference type="ARBA" id="ARBA00022475"/>
    </source>
</evidence>
<evidence type="ECO:0000256" key="11">
    <source>
        <dbReference type="SAM" id="Phobius"/>
    </source>
</evidence>
<keyword evidence="9 11" id="KW-0472">Membrane</keyword>
<dbReference type="EMBL" id="HG739115">
    <property type="protein sequence ID" value="CDP08327.1"/>
    <property type="molecule type" value="Genomic_DNA"/>
</dbReference>
<evidence type="ECO:0000256" key="6">
    <source>
        <dbReference type="ARBA" id="ARBA00022729"/>
    </source>
</evidence>
<dbReference type="PRINTS" id="PR00019">
    <property type="entry name" value="LEURICHRPT"/>
</dbReference>
<dbReference type="OMA" id="FENNTHM"/>
<name>A0A068UJ64_COFCA</name>
<dbReference type="FunFam" id="3.80.10.10:FF:000095">
    <property type="entry name" value="LRR receptor-like serine/threonine-protein kinase GSO1"/>
    <property type="match status" value="2"/>
</dbReference>
<gene>
    <name evidence="14" type="ORF">GSCOC_T00027127001</name>
</gene>
<dbReference type="Gene3D" id="3.80.10.10">
    <property type="entry name" value="Ribonuclease Inhibitor"/>
    <property type="match status" value="6"/>
</dbReference>
<dbReference type="InParanoid" id="A0A068UJ64"/>
<evidence type="ECO:0000256" key="10">
    <source>
        <dbReference type="ARBA" id="ARBA00023180"/>
    </source>
</evidence>